<accession>A0A656HMV8</accession>
<gene>
    <name evidence="1" type="ORF">Thini_3885</name>
</gene>
<dbReference type="Proteomes" id="UP000005317">
    <property type="component" value="Unassembled WGS sequence"/>
</dbReference>
<dbReference type="AlphaFoldDB" id="A0A656HMV8"/>
<proteinExistence type="predicted"/>
<sequence length="93" mass="10497">MVLATAPLTGGGCQMVSQNTEPACKVATQIPPPYIEREIKIHRPSNDYYDLNTVMLKSMKIAEEKANQNDTSAQYHAAELQKIVEQYFRHNTD</sequence>
<evidence type="ECO:0000313" key="2">
    <source>
        <dbReference type="Proteomes" id="UP000005317"/>
    </source>
</evidence>
<evidence type="ECO:0000313" key="1">
    <source>
        <dbReference type="EMBL" id="EIJ36385.1"/>
    </source>
</evidence>
<dbReference type="EMBL" id="JH651384">
    <property type="protein sequence ID" value="EIJ36385.1"/>
    <property type="molecule type" value="Genomic_DNA"/>
</dbReference>
<protein>
    <submittedName>
        <fullName evidence="1">Uncharacterized protein</fullName>
    </submittedName>
</protein>
<name>A0A656HMV8_THINJ</name>
<reference evidence="2" key="1">
    <citation type="journal article" date="2011" name="Stand. Genomic Sci.">
        <title>Genome sequence of the filamentous, gliding Thiothrix nivea neotype strain (JP2(T)).</title>
        <authorList>
            <person name="Lapidus A."/>
            <person name="Nolan M."/>
            <person name="Lucas S."/>
            <person name="Glavina Del Rio T."/>
            <person name="Tice H."/>
            <person name="Cheng J.F."/>
            <person name="Tapia R."/>
            <person name="Han C."/>
            <person name="Goodwin L."/>
            <person name="Pitluck S."/>
            <person name="Liolios K."/>
            <person name="Pagani I."/>
            <person name="Ivanova N."/>
            <person name="Huntemann M."/>
            <person name="Mavromatis K."/>
            <person name="Mikhailova N."/>
            <person name="Pati A."/>
            <person name="Chen A."/>
            <person name="Palaniappan K."/>
            <person name="Land M."/>
            <person name="Brambilla E.M."/>
            <person name="Rohde M."/>
            <person name="Abt B."/>
            <person name="Verbarg S."/>
            <person name="Goker M."/>
            <person name="Bristow J."/>
            <person name="Eisen J.A."/>
            <person name="Markowitz V."/>
            <person name="Hugenholtz P."/>
            <person name="Kyrpides N.C."/>
            <person name="Klenk H.P."/>
            <person name="Woyke T."/>
        </authorList>
    </citation>
    <scope>NUCLEOTIDE SEQUENCE [LARGE SCALE GENOMIC DNA]</scope>
    <source>
        <strain evidence="2">ATCC 35100 / DSM 5205 / JP2</strain>
    </source>
</reference>
<organism evidence="1 2">
    <name type="scientific">Thiothrix nivea (strain ATCC 35100 / DSM 5205 / JP2)</name>
    <dbReference type="NCBI Taxonomy" id="870187"/>
    <lineage>
        <taxon>Bacteria</taxon>
        <taxon>Pseudomonadati</taxon>
        <taxon>Pseudomonadota</taxon>
        <taxon>Gammaproteobacteria</taxon>
        <taxon>Thiotrichales</taxon>
        <taxon>Thiotrichaceae</taxon>
        <taxon>Thiothrix</taxon>
    </lineage>
</organism>
<keyword evidence="2" id="KW-1185">Reference proteome</keyword>